<dbReference type="RefSeq" id="WP_211328701.1">
    <property type="nucleotide sequence ID" value="NZ_QTTT01000001.1"/>
</dbReference>
<organism evidence="2 3">
    <name type="scientific">Thermomonospora umbrina</name>
    <dbReference type="NCBI Taxonomy" id="111806"/>
    <lineage>
        <taxon>Bacteria</taxon>
        <taxon>Bacillati</taxon>
        <taxon>Actinomycetota</taxon>
        <taxon>Actinomycetes</taxon>
        <taxon>Streptosporangiales</taxon>
        <taxon>Thermomonosporaceae</taxon>
        <taxon>Thermomonospora</taxon>
    </lineage>
</organism>
<dbReference type="InterPro" id="IPR036514">
    <property type="entry name" value="SGNH_hydro_sf"/>
</dbReference>
<evidence type="ECO:0000313" key="2">
    <source>
        <dbReference type="EMBL" id="REE99018.1"/>
    </source>
</evidence>
<dbReference type="Gene3D" id="3.40.50.1110">
    <property type="entry name" value="SGNH hydrolase"/>
    <property type="match status" value="1"/>
</dbReference>
<sequence length="246" mass="26162">MRYVALRAVQPFALLLAPILAVQGRGVRATTPRLPEAAGPDEGAVDGRGPVLRLTVLGDSTAMGVGAERHAEALPGFLAAVIAERTGRPVAWRVAGRTGTTARRLREDHVPGLAAADLVVIMVGVNDLLRLRPLRAWERDVRDLVTAVREVLGPVPVPVLVTGMPPLHRFPSLPQPLRAVMGLRAHAMDHAARRAAARLPRVAHVRAAGGDPGDERFFGADRFHPSVEGYRLWAGQLAGPAAELAG</sequence>
<gene>
    <name evidence="2" type="ORF">DFJ69_4521</name>
</gene>
<accession>A0A3D9ST93</accession>
<name>A0A3D9ST93_9ACTN</name>
<reference evidence="2 3" key="1">
    <citation type="submission" date="2018-08" db="EMBL/GenBank/DDBJ databases">
        <title>Sequencing the genomes of 1000 actinobacteria strains.</title>
        <authorList>
            <person name="Klenk H.-P."/>
        </authorList>
    </citation>
    <scope>NUCLEOTIDE SEQUENCE [LARGE SCALE GENOMIC DNA]</scope>
    <source>
        <strain evidence="2 3">DSM 43927</strain>
    </source>
</reference>
<evidence type="ECO:0000259" key="1">
    <source>
        <dbReference type="Pfam" id="PF13472"/>
    </source>
</evidence>
<dbReference type="Proteomes" id="UP000256661">
    <property type="component" value="Unassembled WGS sequence"/>
</dbReference>
<comment type="caution">
    <text evidence="2">The sequence shown here is derived from an EMBL/GenBank/DDBJ whole genome shotgun (WGS) entry which is preliminary data.</text>
</comment>
<dbReference type="SUPFAM" id="SSF52266">
    <property type="entry name" value="SGNH hydrolase"/>
    <property type="match status" value="1"/>
</dbReference>
<feature type="domain" description="SGNH hydrolase-type esterase" evidence="1">
    <location>
        <begin position="56"/>
        <end position="232"/>
    </location>
</feature>
<proteinExistence type="predicted"/>
<dbReference type="AlphaFoldDB" id="A0A3D9ST93"/>
<dbReference type="EMBL" id="QTTT01000001">
    <property type="protein sequence ID" value="REE99018.1"/>
    <property type="molecule type" value="Genomic_DNA"/>
</dbReference>
<evidence type="ECO:0000313" key="3">
    <source>
        <dbReference type="Proteomes" id="UP000256661"/>
    </source>
</evidence>
<dbReference type="CDD" id="cd01836">
    <property type="entry name" value="FeeA_FeeB_like"/>
    <property type="match status" value="1"/>
</dbReference>
<keyword evidence="3" id="KW-1185">Reference proteome</keyword>
<dbReference type="Pfam" id="PF13472">
    <property type="entry name" value="Lipase_GDSL_2"/>
    <property type="match status" value="1"/>
</dbReference>
<dbReference type="InterPro" id="IPR013830">
    <property type="entry name" value="SGNH_hydro"/>
</dbReference>
<protein>
    <submittedName>
        <fullName evidence="2">Lysophospholipase L1-like esterase</fullName>
    </submittedName>
</protein>